<evidence type="ECO:0000313" key="2">
    <source>
        <dbReference type="Proteomes" id="UP000054538"/>
    </source>
</evidence>
<dbReference type="HOGENOM" id="CLU_2469752_0_0_1"/>
<organism evidence="1 2">
    <name type="scientific">Paxillus rubicundulus Ve08.2h10</name>
    <dbReference type="NCBI Taxonomy" id="930991"/>
    <lineage>
        <taxon>Eukaryota</taxon>
        <taxon>Fungi</taxon>
        <taxon>Dikarya</taxon>
        <taxon>Basidiomycota</taxon>
        <taxon>Agaricomycotina</taxon>
        <taxon>Agaricomycetes</taxon>
        <taxon>Agaricomycetidae</taxon>
        <taxon>Boletales</taxon>
        <taxon>Paxilineae</taxon>
        <taxon>Paxillaceae</taxon>
        <taxon>Paxillus</taxon>
    </lineage>
</organism>
<reference evidence="1 2" key="1">
    <citation type="submission" date="2014-04" db="EMBL/GenBank/DDBJ databases">
        <authorList>
            <consortium name="DOE Joint Genome Institute"/>
            <person name="Kuo A."/>
            <person name="Kohler A."/>
            <person name="Jargeat P."/>
            <person name="Nagy L.G."/>
            <person name="Floudas D."/>
            <person name="Copeland A."/>
            <person name="Barry K.W."/>
            <person name="Cichocki N."/>
            <person name="Veneault-Fourrey C."/>
            <person name="LaButti K."/>
            <person name="Lindquist E.A."/>
            <person name="Lipzen A."/>
            <person name="Lundell T."/>
            <person name="Morin E."/>
            <person name="Murat C."/>
            <person name="Sun H."/>
            <person name="Tunlid A."/>
            <person name="Henrissat B."/>
            <person name="Grigoriev I.V."/>
            <person name="Hibbett D.S."/>
            <person name="Martin F."/>
            <person name="Nordberg H.P."/>
            <person name="Cantor M.N."/>
            <person name="Hua S.X."/>
        </authorList>
    </citation>
    <scope>NUCLEOTIDE SEQUENCE [LARGE SCALE GENOMIC DNA]</scope>
    <source>
        <strain evidence="1 2">Ve08.2h10</strain>
    </source>
</reference>
<gene>
    <name evidence="1" type="ORF">PAXRUDRAFT_297898</name>
</gene>
<protein>
    <submittedName>
        <fullName evidence="1">Uncharacterized protein</fullName>
    </submittedName>
</protein>
<evidence type="ECO:0000313" key="1">
    <source>
        <dbReference type="EMBL" id="KIK79026.1"/>
    </source>
</evidence>
<proteinExistence type="predicted"/>
<dbReference type="EMBL" id="KN826398">
    <property type="protein sequence ID" value="KIK79026.1"/>
    <property type="molecule type" value="Genomic_DNA"/>
</dbReference>
<dbReference type="AlphaFoldDB" id="A0A0D0D5W4"/>
<keyword evidence="2" id="KW-1185">Reference proteome</keyword>
<sequence>MPTQGAPRYYFTDFKLSRPYNSSEIVPREVPIRVVTRKCARVSKLERVLQSIPPDIFYIISEISPGKTSFRSMIFLVPFAYHSLFEIM</sequence>
<name>A0A0D0D5W4_9AGAM</name>
<dbReference type="InParanoid" id="A0A0D0D5W4"/>
<dbReference type="Proteomes" id="UP000054538">
    <property type="component" value="Unassembled WGS sequence"/>
</dbReference>
<reference evidence="2" key="2">
    <citation type="submission" date="2015-01" db="EMBL/GenBank/DDBJ databases">
        <title>Evolutionary Origins and Diversification of the Mycorrhizal Mutualists.</title>
        <authorList>
            <consortium name="DOE Joint Genome Institute"/>
            <consortium name="Mycorrhizal Genomics Consortium"/>
            <person name="Kohler A."/>
            <person name="Kuo A."/>
            <person name="Nagy L.G."/>
            <person name="Floudas D."/>
            <person name="Copeland A."/>
            <person name="Barry K.W."/>
            <person name="Cichocki N."/>
            <person name="Veneault-Fourrey C."/>
            <person name="LaButti K."/>
            <person name="Lindquist E.A."/>
            <person name="Lipzen A."/>
            <person name="Lundell T."/>
            <person name="Morin E."/>
            <person name="Murat C."/>
            <person name="Riley R."/>
            <person name="Ohm R."/>
            <person name="Sun H."/>
            <person name="Tunlid A."/>
            <person name="Henrissat B."/>
            <person name="Grigoriev I.V."/>
            <person name="Hibbett D.S."/>
            <person name="Martin F."/>
        </authorList>
    </citation>
    <scope>NUCLEOTIDE SEQUENCE [LARGE SCALE GENOMIC DNA]</scope>
    <source>
        <strain evidence="2">Ve08.2h10</strain>
    </source>
</reference>
<accession>A0A0D0D5W4</accession>